<gene>
    <name evidence="1" type="ORF">QYF61_016681</name>
</gene>
<organism evidence="1 2">
    <name type="scientific">Mycteria americana</name>
    <name type="common">Wood stork</name>
    <dbReference type="NCBI Taxonomy" id="33587"/>
    <lineage>
        <taxon>Eukaryota</taxon>
        <taxon>Metazoa</taxon>
        <taxon>Chordata</taxon>
        <taxon>Craniata</taxon>
        <taxon>Vertebrata</taxon>
        <taxon>Euteleostomi</taxon>
        <taxon>Archelosauria</taxon>
        <taxon>Archosauria</taxon>
        <taxon>Dinosauria</taxon>
        <taxon>Saurischia</taxon>
        <taxon>Theropoda</taxon>
        <taxon>Coelurosauria</taxon>
        <taxon>Aves</taxon>
        <taxon>Neognathae</taxon>
        <taxon>Neoaves</taxon>
        <taxon>Aequornithes</taxon>
        <taxon>Ciconiiformes</taxon>
        <taxon>Ciconiidae</taxon>
        <taxon>Mycteria</taxon>
    </lineage>
</organism>
<reference evidence="1 2" key="1">
    <citation type="journal article" date="2023" name="J. Hered.">
        <title>Chromosome-level genome of the wood stork (Mycteria americana) provides insight into avian chromosome evolution.</title>
        <authorList>
            <person name="Flamio R. Jr."/>
            <person name="Ramstad K.M."/>
        </authorList>
    </citation>
    <scope>NUCLEOTIDE SEQUENCE [LARGE SCALE GENOMIC DNA]</scope>
    <source>
        <strain evidence="1">JAX WOST 10</strain>
    </source>
</reference>
<evidence type="ECO:0000313" key="1">
    <source>
        <dbReference type="EMBL" id="KAK4824563.1"/>
    </source>
</evidence>
<dbReference type="EMBL" id="JAUNZN010000003">
    <property type="protein sequence ID" value="KAK4824563.1"/>
    <property type="molecule type" value="Genomic_DNA"/>
</dbReference>
<protein>
    <submittedName>
        <fullName evidence="1">Uncharacterized protein</fullName>
    </submittedName>
</protein>
<accession>A0AAN7NAP2</accession>
<sequence>MVRGLGHLSYEERLGELGLLSLEKRGLWGDLIVAFQYIKGAYKNDGERLFTKACSDRTRGNSFKLNEGRFKLDIRKKFFTMRVVRHWNRLPREVVDAPSLAVFKTAGKRLEVMLSTSGLTQENECHSGCDASPKGPVCEDLKSDDQENEMPTFCHEDVPGEEQTTDYIDMMPQRTTISV</sequence>
<dbReference type="AlphaFoldDB" id="A0AAN7NAP2"/>
<comment type="caution">
    <text evidence="1">The sequence shown here is derived from an EMBL/GenBank/DDBJ whole genome shotgun (WGS) entry which is preliminary data.</text>
</comment>
<dbReference type="Proteomes" id="UP001333110">
    <property type="component" value="Unassembled WGS sequence"/>
</dbReference>
<keyword evidence="2" id="KW-1185">Reference proteome</keyword>
<proteinExistence type="predicted"/>
<name>A0AAN7NAP2_MYCAM</name>
<feature type="non-terminal residue" evidence="1">
    <location>
        <position position="179"/>
    </location>
</feature>
<evidence type="ECO:0000313" key="2">
    <source>
        <dbReference type="Proteomes" id="UP001333110"/>
    </source>
</evidence>